<comment type="catalytic activity">
    <reaction evidence="7">
        <text>beta-D-fructose 1,6-bisphosphate = D-glyceraldehyde 3-phosphate + dihydroxyacetone phosphate</text>
        <dbReference type="Rhea" id="RHEA:14729"/>
        <dbReference type="ChEBI" id="CHEBI:32966"/>
        <dbReference type="ChEBI" id="CHEBI:57642"/>
        <dbReference type="ChEBI" id="CHEBI:59776"/>
        <dbReference type="EC" id="4.1.2.13"/>
    </reaction>
</comment>
<evidence type="ECO:0000256" key="6">
    <source>
        <dbReference type="ARBA" id="ARBA00023270"/>
    </source>
</evidence>
<evidence type="ECO:0000256" key="1">
    <source>
        <dbReference type="ARBA" id="ARBA00004714"/>
    </source>
</evidence>
<dbReference type="KEGG" id="gsh:117348573"/>
<evidence type="ECO:0000313" key="9">
    <source>
        <dbReference type="Proteomes" id="UP000515159"/>
    </source>
</evidence>
<evidence type="ECO:0000313" key="10">
    <source>
        <dbReference type="RefSeq" id="XP_033776734.1"/>
    </source>
</evidence>
<comment type="pathway">
    <text evidence="1 8">Carbohydrate degradation; glycolysis; D-glyceraldehyde 3-phosphate and glycerone phosphate from D-glucose: step 4/4.</text>
</comment>
<keyword evidence="6" id="KW-0704">Schiff base</keyword>
<keyword evidence="5 7" id="KW-0456">Lyase</keyword>
<evidence type="ECO:0000256" key="7">
    <source>
        <dbReference type="RuleBase" id="RU003994"/>
    </source>
</evidence>
<evidence type="ECO:0000256" key="2">
    <source>
        <dbReference type="ARBA" id="ARBA00010387"/>
    </source>
</evidence>
<evidence type="ECO:0000256" key="3">
    <source>
        <dbReference type="ARBA" id="ARBA00013068"/>
    </source>
</evidence>
<dbReference type="InterPro" id="IPR029768">
    <property type="entry name" value="Aldolase_I_AS"/>
</dbReference>
<dbReference type="FunFam" id="3.20.20.70:FF:000021">
    <property type="entry name" value="Fructose-bisphosphate aldolase"/>
    <property type="match status" value="1"/>
</dbReference>
<dbReference type="AlphaFoldDB" id="A0A6P8NZV8"/>
<keyword evidence="9" id="KW-1185">Reference proteome</keyword>
<dbReference type="GO" id="GO:0006096">
    <property type="term" value="P:glycolytic process"/>
    <property type="evidence" value="ECO:0007669"/>
    <property type="project" value="UniProtKB-UniPathway"/>
</dbReference>
<dbReference type="Gene3D" id="3.20.20.70">
    <property type="entry name" value="Aldolase class I"/>
    <property type="match status" value="1"/>
</dbReference>
<dbReference type="InParanoid" id="A0A6P8NZV8"/>
<dbReference type="UniPathway" id="UPA00109">
    <property type="reaction ID" value="UER00183"/>
</dbReference>
<proteinExistence type="inferred from homology"/>
<dbReference type="Pfam" id="PF00274">
    <property type="entry name" value="Glycolytic"/>
    <property type="match status" value="1"/>
</dbReference>
<evidence type="ECO:0000256" key="8">
    <source>
        <dbReference type="RuleBase" id="RU004257"/>
    </source>
</evidence>
<dbReference type="Proteomes" id="UP000515159">
    <property type="component" value="Chromosome 14"/>
</dbReference>
<dbReference type="GeneID" id="117348573"/>
<organism evidence="9 10">
    <name type="scientific">Geotrypetes seraphini</name>
    <name type="common">Gaboon caecilian</name>
    <name type="synonym">Caecilia seraphini</name>
    <dbReference type="NCBI Taxonomy" id="260995"/>
    <lineage>
        <taxon>Eukaryota</taxon>
        <taxon>Metazoa</taxon>
        <taxon>Chordata</taxon>
        <taxon>Craniata</taxon>
        <taxon>Vertebrata</taxon>
        <taxon>Euteleostomi</taxon>
        <taxon>Amphibia</taxon>
        <taxon>Gymnophiona</taxon>
        <taxon>Geotrypetes</taxon>
    </lineage>
</organism>
<gene>
    <name evidence="10" type="primary">ALDOB</name>
</gene>
<evidence type="ECO:0000256" key="4">
    <source>
        <dbReference type="ARBA" id="ARBA00023152"/>
    </source>
</evidence>
<comment type="similarity">
    <text evidence="2 7">Belongs to the class I fructose-bisphosphate aldolase family.</text>
</comment>
<dbReference type="PANTHER" id="PTHR11627">
    <property type="entry name" value="FRUCTOSE-BISPHOSPHATE ALDOLASE"/>
    <property type="match status" value="1"/>
</dbReference>
<reference evidence="10" key="1">
    <citation type="submission" date="2025-08" db="UniProtKB">
        <authorList>
            <consortium name="RefSeq"/>
        </authorList>
    </citation>
    <scope>IDENTIFICATION</scope>
</reference>
<dbReference type="NCBIfam" id="NF033379">
    <property type="entry name" value="FrucBisAld_I"/>
    <property type="match status" value="1"/>
</dbReference>
<protein>
    <recommendedName>
        <fullName evidence="3 7">Fructose-bisphosphate aldolase</fullName>
        <ecNumber evidence="3 7">4.1.2.13</ecNumber>
    </recommendedName>
</protein>
<keyword evidence="4 7" id="KW-0324">Glycolysis</keyword>
<dbReference type="CTD" id="229"/>
<dbReference type="PROSITE" id="PS00158">
    <property type="entry name" value="ALDOLASE_CLASS_I"/>
    <property type="match status" value="1"/>
</dbReference>
<dbReference type="SUPFAM" id="SSF51569">
    <property type="entry name" value="Aldolase"/>
    <property type="match status" value="1"/>
</dbReference>
<dbReference type="EC" id="4.1.2.13" evidence="3 7"/>
<accession>A0A6P8NZV8</accession>
<name>A0A6P8NZV8_GEOSA</name>
<dbReference type="RefSeq" id="XP_033776734.1">
    <property type="nucleotide sequence ID" value="XM_033920843.1"/>
</dbReference>
<dbReference type="CDD" id="cd00948">
    <property type="entry name" value="FBP_aldolase_I_a"/>
    <property type="match status" value="1"/>
</dbReference>
<dbReference type="InterPro" id="IPR013785">
    <property type="entry name" value="Aldolase_TIM"/>
</dbReference>
<sequence>MSRELGKFLYLLGPATMTHPFSPLTMEQKKELSSNAQHIVEKGKGILAADESVGTMGNRLKKINVENTEENRRFFRDILFSVYPSICENIGGVIFFHETLYQKSKTGKLFPELIKEKGIVVGIKVDKGTVPLAGTDGETTTQGLDGLAERCAQYKKEGADFAKWRCVLKISDATPSTLAIQENANVLARYASICQQNGLVPIVEPEILPDGDHDLQRCQYVTEKVLAAVYKALNDHHVYLEGTLLKPNMVTPGQACSKRYTPEEIGIATVTALRRTVPAAVPGICFLSGGQSEEEASLNLNAINQCLLPKPWKLTFSYGRALQASALSAWYGKPENVKASQEAFVKRAKINSLASKGEYMASGVTDSAAAQSLFTASYAY</sequence>
<dbReference type="GO" id="GO:0004332">
    <property type="term" value="F:fructose-bisphosphate aldolase activity"/>
    <property type="evidence" value="ECO:0007669"/>
    <property type="project" value="UniProtKB-EC"/>
</dbReference>
<dbReference type="OrthoDB" id="36455at2759"/>
<evidence type="ECO:0000256" key="5">
    <source>
        <dbReference type="ARBA" id="ARBA00023239"/>
    </source>
</evidence>
<dbReference type="InterPro" id="IPR000741">
    <property type="entry name" value="FBA_I"/>
</dbReference>
<dbReference type="FunCoup" id="A0A6P8NZV8">
    <property type="interactions" value="750"/>
</dbReference>